<dbReference type="AlphaFoldDB" id="A0A175R650"/>
<gene>
    <name evidence="1" type="ORF">NS226_15635</name>
    <name evidence="2" type="ORF">NS365_22260</name>
</gene>
<dbReference type="Proteomes" id="UP000078272">
    <property type="component" value="Unassembled WGS sequence"/>
</dbReference>
<dbReference type="RefSeq" id="WP_430384005.1">
    <property type="nucleotide sequence ID" value="NZ_LDPZ01000033.1"/>
</dbReference>
<organism evidence="1 3">
    <name type="scientific">Aureimonas ureilytica</name>
    <dbReference type="NCBI Taxonomy" id="401562"/>
    <lineage>
        <taxon>Bacteria</taxon>
        <taxon>Pseudomonadati</taxon>
        <taxon>Pseudomonadota</taxon>
        <taxon>Alphaproteobacteria</taxon>
        <taxon>Hyphomicrobiales</taxon>
        <taxon>Aurantimonadaceae</taxon>
        <taxon>Aureimonas</taxon>
    </lineage>
</organism>
<proteinExistence type="predicted"/>
<reference evidence="3 4" key="1">
    <citation type="journal article" date="2016" name="Front. Microbiol.">
        <title>Genomic Resource of Rice Seed Associated Bacteria.</title>
        <authorList>
            <person name="Midha S."/>
            <person name="Bansal K."/>
            <person name="Sharma S."/>
            <person name="Kumar N."/>
            <person name="Patil P.P."/>
            <person name="Chaudhry V."/>
            <person name="Patil P.B."/>
        </authorList>
    </citation>
    <scope>NUCLEOTIDE SEQUENCE [LARGE SCALE GENOMIC DNA]</scope>
    <source>
        <strain evidence="1 3">NS226</strain>
        <strain evidence="2 4">NS365</strain>
    </source>
</reference>
<dbReference type="PATRIC" id="fig|401562.3.peg.2838"/>
<dbReference type="EMBL" id="LDPZ01000033">
    <property type="protein sequence ID" value="KTQ91818.1"/>
    <property type="molecule type" value="Genomic_DNA"/>
</dbReference>
<name>A0A175R650_9HYPH</name>
<protein>
    <submittedName>
        <fullName evidence="1">Tellurium resistance protein TerA</fullName>
    </submittedName>
</protein>
<dbReference type="EMBL" id="LDQA01000087">
    <property type="protein sequence ID" value="KTR02174.1"/>
    <property type="molecule type" value="Genomic_DNA"/>
</dbReference>
<dbReference type="STRING" id="401562.NS365_22260"/>
<evidence type="ECO:0000313" key="2">
    <source>
        <dbReference type="EMBL" id="KTR02174.1"/>
    </source>
</evidence>
<accession>A0A175R650</accession>
<keyword evidence="4" id="KW-1185">Reference proteome</keyword>
<feature type="non-terminal residue" evidence="1">
    <location>
        <position position="1"/>
    </location>
</feature>
<evidence type="ECO:0000313" key="4">
    <source>
        <dbReference type="Proteomes" id="UP000078529"/>
    </source>
</evidence>
<evidence type="ECO:0000313" key="1">
    <source>
        <dbReference type="EMBL" id="KTQ91818.1"/>
    </source>
</evidence>
<dbReference type="Gene3D" id="2.60.60.30">
    <property type="entry name" value="sav2460 like domains"/>
    <property type="match status" value="1"/>
</dbReference>
<evidence type="ECO:0000313" key="3">
    <source>
        <dbReference type="Proteomes" id="UP000078272"/>
    </source>
</evidence>
<dbReference type="Proteomes" id="UP000078529">
    <property type="component" value="Unassembled WGS sequence"/>
</dbReference>
<sequence length="210" mass="22194">APPPPPPISLSKVSLSKARPTIDLKKGSGSFGTIAVNLNWNRGAAPKRGLFGASARANGAIDLDLACLYELADGSKGAVQALGKRFGSLDQPPFIKLAGDDRSGDAAEGEWLHVAGAQWSRIRRVLVYAFIYDGVPNWAATDGVVTIGVANQPPVEVRLDEGSGLGLCAIGLLENVGGDIRVSREVRYFEGASEMDRAYGWGMRWTAGSK</sequence>
<comment type="caution">
    <text evidence="1">The sequence shown here is derived from an EMBL/GenBank/DDBJ whole genome shotgun (WGS) entry which is preliminary data.</text>
</comment>